<feature type="region of interest" description="Disordered" evidence="1">
    <location>
        <begin position="1"/>
        <end position="117"/>
    </location>
</feature>
<name>A0A5B9CYM7_9HYPH</name>
<feature type="compositionally biased region" description="Polar residues" evidence="1">
    <location>
        <begin position="105"/>
        <end position="117"/>
    </location>
</feature>
<dbReference type="KEGG" id="bky:D1093_08950"/>
<organism evidence="2 3">
    <name type="scientific">Bartonella kosoyi</name>
    <dbReference type="NCBI Taxonomy" id="2133959"/>
    <lineage>
        <taxon>Bacteria</taxon>
        <taxon>Pseudomonadati</taxon>
        <taxon>Pseudomonadota</taxon>
        <taxon>Alphaproteobacteria</taxon>
        <taxon>Hyphomicrobiales</taxon>
        <taxon>Bartonellaceae</taxon>
        <taxon>Bartonella</taxon>
    </lineage>
</organism>
<gene>
    <name evidence="2" type="ORF">D1093_08950</name>
</gene>
<dbReference type="NCBIfam" id="NF033856">
    <property type="entry name" value="T4SS_effec_BID"/>
    <property type="match status" value="1"/>
</dbReference>
<dbReference type="Proteomes" id="UP000321940">
    <property type="component" value="Chromosome"/>
</dbReference>
<keyword evidence="3" id="KW-1185">Reference proteome</keyword>
<evidence type="ECO:0000313" key="2">
    <source>
        <dbReference type="EMBL" id="QEE09704.1"/>
    </source>
</evidence>
<accession>A0A5B9CYM7</accession>
<protein>
    <submittedName>
        <fullName evidence="2">BID domain-containing T4SS effector</fullName>
    </submittedName>
</protein>
<feature type="region of interest" description="Disordered" evidence="1">
    <location>
        <begin position="228"/>
        <end position="278"/>
    </location>
</feature>
<evidence type="ECO:0000313" key="3">
    <source>
        <dbReference type="Proteomes" id="UP000321940"/>
    </source>
</evidence>
<feature type="compositionally biased region" description="Basic and acidic residues" evidence="1">
    <location>
        <begin position="232"/>
        <end position="244"/>
    </location>
</feature>
<sequence>MKKHQPHPSANPEAVYAQVNKPNRGNQRRPSPEEEVLYATVNTVDPLSRGGRHNQKQQGPETDYTEVAPSRREEEVTYASVSSINPLSRGGRQHQKKEGPETDYTEVSPQQRGRSSLTTEQITVQLLKNPQVQAHVEEVVYWSNIVYGKDNLFQQHLQDILTDPSKGKALSDQLAENPESIHKLAGRHALGMKSQARKQAEDGFRHLVGAIDGYTKAVGETKERLLQTPQAEQRRQQEHTQKGESHHHHHRHHHTRGQEQNSPEHSPRQQKHGMAYAM</sequence>
<proteinExistence type="predicted"/>
<reference evidence="2 3" key="1">
    <citation type="journal article" date="2020" name="Int. J. Syst. Evol. Microbiol.">
        <title>Bartonella kosoyi sp. nov. and Bartonella krasnovii sp. nov., two novel species closely related to the zoonotic Bartonella elizabethae, isolated from black rats and wild desert rodent-fleas.</title>
        <authorList>
            <person name="Gutierrez R."/>
            <person name="Shalit T."/>
            <person name="Markus B."/>
            <person name="Yuan C."/>
            <person name="Nachum-Biala Y."/>
            <person name="Elad D."/>
            <person name="Harrus S."/>
        </authorList>
    </citation>
    <scope>NUCLEOTIDE SEQUENCE [LARGE SCALE GENOMIC DNA]</scope>
    <source>
        <strain evidence="2 3">Tel Aviv</strain>
    </source>
</reference>
<feature type="compositionally biased region" description="Polar residues" evidence="1">
    <location>
        <begin position="20"/>
        <end position="29"/>
    </location>
</feature>
<dbReference type="RefSeq" id="WP_120102132.1">
    <property type="nucleotide sequence ID" value="NZ_CP031843.2"/>
</dbReference>
<evidence type="ECO:0000256" key="1">
    <source>
        <dbReference type="SAM" id="MobiDB-lite"/>
    </source>
</evidence>
<dbReference type="AlphaFoldDB" id="A0A5B9CYM7"/>
<dbReference type="EMBL" id="CP031843">
    <property type="protein sequence ID" value="QEE09704.1"/>
    <property type="molecule type" value="Genomic_DNA"/>
</dbReference>
<feature type="compositionally biased region" description="Basic residues" evidence="1">
    <location>
        <begin position="245"/>
        <end position="255"/>
    </location>
</feature>